<organism evidence="7">
    <name type="scientific">Tuwongella immobilis</name>
    <dbReference type="NCBI Taxonomy" id="692036"/>
    <lineage>
        <taxon>Bacteria</taxon>
        <taxon>Pseudomonadati</taxon>
        <taxon>Planctomycetota</taxon>
        <taxon>Planctomycetia</taxon>
        <taxon>Gemmatales</taxon>
        <taxon>Gemmataceae</taxon>
        <taxon>Tuwongella</taxon>
    </lineage>
</organism>
<dbReference type="PROSITE" id="PS51128">
    <property type="entry name" value="ZF_DKSA_2"/>
    <property type="match status" value="1"/>
</dbReference>
<dbReference type="EMBL" id="LR586016">
    <property type="protein sequence ID" value="VIP05225.1"/>
    <property type="molecule type" value="Genomic_DNA"/>
</dbReference>
<dbReference type="InterPro" id="IPR020460">
    <property type="entry name" value="Znf_C4-type_bac"/>
</dbReference>
<gene>
    <name evidence="7" type="ORF">GMBLW1_39680</name>
</gene>
<evidence type="ECO:0000256" key="3">
    <source>
        <dbReference type="ARBA" id="ARBA00022833"/>
    </source>
</evidence>
<keyword evidence="2" id="KW-0863">Zinc-finger</keyword>
<evidence type="ECO:0000259" key="6">
    <source>
        <dbReference type="Pfam" id="PF01258"/>
    </source>
</evidence>
<keyword evidence="1" id="KW-0479">Metal-binding</keyword>
<evidence type="ECO:0000313" key="7">
    <source>
        <dbReference type="EMBL" id="VIP05225.1"/>
    </source>
</evidence>
<dbReference type="InterPro" id="IPR000962">
    <property type="entry name" value="Znf_DskA_TraR"/>
</dbReference>
<evidence type="ECO:0000256" key="5">
    <source>
        <dbReference type="SAM" id="MobiDB-lite"/>
    </source>
</evidence>
<dbReference type="Proteomes" id="UP000464378">
    <property type="component" value="Chromosome"/>
</dbReference>
<dbReference type="PROSITE" id="PS01102">
    <property type="entry name" value="ZF_DKSA_1"/>
    <property type="match status" value="1"/>
</dbReference>
<dbReference type="GO" id="GO:0008270">
    <property type="term" value="F:zinc ion binding"/>
    <property type="evidence" value="ECO:0007669"/>
    <property type="project" value="UniProtKB-KW"/>
</dbReference>
<sequence length="153" mass="17339">MLRRDALNQLERMLLNRRAELHKRLGMELEDLHLNEANGTGDSADAAFDSGSEELASQLAEMESNELAQIENALRQLKQGSYGRCEGCGCKIPLLRLKALPYSTMCIQCQREMETNADWEPSRSDHAWSNLNDHDDMDEKDVDLADLETDLTK</sequence>
<dbReference type="PANTHER" id="PTHR33823">
    <property type="entry name" value="RNA POLYMERASE-BINDING TRANSCRIPTION FACTOR DKSA-RELATED"/>
    <property type="match status" value="1"/>
</dbReference>
<evidence type="ECO:0000256" key="1">
    <source>
        <dbReference type="ARBA" id="ARBA00022723"/>
    </source>
</evidence>
<accession>A0A6C2YWL1</accession>
<dbReference type="AlphaFoldDB" id="A0A6C2YWL1"/>
<dbReference type="KEGG" id="tim:GMBLW1_39680"/>
<keyword evidence="8" id="KW-1185">Reference proteome</keyword>
<feature type="compositionally biased region" description="Acidic residues" evidence="5">
    <location>
        <begin position="135"/>
        <end position="153"/>
    </location>
</feature>
<dbReference type="PRINTS" id="PR00618">
    <property type="entry name" value="DKSAZNFINGER"/>
</dbReference>
<dbReference type="RefSeq" id="WP_162660286.1">
    <property type="nucleotide sequence ID" value="NZ_LR593887.1"/>
</dbReference>
<keyword evidence="3" id="KW-0862">Zinc</keyword>
<evidence type="ECO:0000313" key="8">
    <source>
        <dbReference type="Proteomes" id="UP000464378"/>
    </source>
</evidence>
<dbReference type="InParanoid" id="A0A6C2YWL1"/>
<reference evidence="7" key="1">
    <citation type="submission" date="2019-04" db="EMBL/GenBank/DDBJ databases">
        <authorList>
            <consortium name="Science for Life Laboratories"/>
        </authorList>
    </citation>
    <scope>NUCLEOTIDE SEQUENCE</scope>
    <source>
        <strain evidence="7">MBLW1</strain>
    </source>
</reference>
<dbReference type="Pfam" id="PF01258">
    <property type="entry name" value="zf-dskA_traR"/>
    <property type="match status" value="1"/>
</dbReference>
<dbReference type="SUPFAM" id="SSF57716">
    <property type="entry name" value="Glucocorticoid receptor-like (DNA-binding domain)"/>
    <property type="match status" value="1"/>
</dbReference>
<dbReference type="Gene3D" id="1.20.120.910">
    <property type="entry name" value="DksA, coiled-coil domain"/>
    <property type="match status" value="1"/>
</dbReference>
<feature type="zinc finger region" description="dksA C4-type" evidence="4">
    <location>
        <begin position="85"/>
        <end position="109"/>
    </location>
</feature>
<name>A0A6C2YWL1_9BACT</name>
<dbReference type="SUPFAM" id="SSF109635">
    <property type="entry name" value="DnaK suppressor protein DksA, alpha-hairpin domain"/>
    <property type="match status" value="1"/>
</dbReference>
<evidence type="ECO:0000256" key="2">
    <source>
        <dbReference type="ARBA" id="ARBA00022771"/>
    </source>
</evidence>
<dbReference type="InterPro" id="IPR020458">
    <property type="entry name" value="Znf_DskA_TraR_CS"/>
</dbReference>
<protein>
    <recommendedName>
        <fullName evidence="6">Zinc finger DksA/TraR C4-type domain-containing protein</fullName>
    </recommendedName>
</protein>
<proteinExistence type="predicted"/>
<dbReference type="InterPro" id="IPR037187">
    <property type="entry name" value="DnaK_N"/>
</dbReference>
<dbReference type="EMBL" id="LR593887">
    <property type="protein sequence ID" value="VTS07806.1"/>
    <property type="molecule type" value="Genomic_DNA"/>
</dbReference>
<feature type="domain" description="Zinc finger DksA/TraR C4-type" evidence="6">
    <location>
        <begin position="80"/>
        <end position="114"/>
    </location>
</feature>
<feature type="region of interest" description="Disordered" evidence="5">
    <location>
        <begin position="130"/>
        <end position="153"/>
    </location>
</feature>
<dbReference type="PANTHER" id="PTHR33823:SF4">
    <property type="entry name" value="GENERAL STRESS PROTEIN 16O"/>
    <property type="match status" value="1"/>
</dbReference>
<evidence type="ECO:0000256" key="4">
    <source>
        <dbReference type="PROSITE-ProRule" id="PRU00510"/>
    </source>
</evidence>